<evidence type="ECO:0000256" key="5">
    <source>
        <dbReference type="ARBA" id="ARBA00023163"/>
    </source>
</evidence>
<dbReference type="SUPFAM" id="SSF88659">
    <property type="entry name" value="Sigma3 and sigma4 domains of RNA polymerase sigma factors"/>
    <property type="match status" value="1"/>
</dbReference>
<reference evidence="9 10" key="1">
    <citation type="journal article" date="2019" name="Int. J. Syst. Evol. Microbiol.">
        <title>The Global Catalogue of Microorganisms (GCM) 10K type strain sequencing project: providing services to taxonomists for standard genome sequencing and annotation.</title>
        <authorList>
            <consortium name="The Broad Institute Genomics Platform"/>
            <consortium name="The Broad Institute Genome Sequencing Center for Infectious Disease"/>
            <person name="Wu L."/>
            <person name="Ma J."/>
        </authorList>
    </citation>
    <scope>NUCLEOTIDE SEQUENCE [LARGE SCALE GENOMIC DNA]</scope>
    <source>
        <strain evidence="9 10">JCM 13316</strain>
    </source>
</reference>
<feature type="domain" description="RNA polymerase sigma-70 region 2" evidence="7">
    <location>
        <begin position="25"/>
        <end position="90"/>
    </location>
</feature>
<dbReference type="InterPro" id="IPR007630">
    <property type="entry name" value="RNA_pol_sigma70_r4"/>
</dbReference>
<gene>
    <name evidence="9" type="ORF">GCM10009688_06550</name>
</gene>
<dbReference type="PANTHER" id="PTHR43133:SF57">
    <property type="entry name" value="RNA POLYMERASE SIGMA-70 FACTOR"/>
    <property type="match status" value="1"/>
</dbReference>
<dbReference type="InterPro" id="IPR036388">
    <property type="entry name" value="WH-like_DNA-bd_sf"/>
</dbReference>
<keyword evidence="3" id="KW-0731">Sigma factor</keyword>
<organism evidence="9 10">
    <name type="scientific">Arthrobacter gandavensis</name>
    <dbReference type="NCBI Taxonomy" id="169960"/>
    <lineage>
        <taxon>Bacteria</taxon>
        <taxon>Bacillati</taxon>
        <taxon>Actinomycetota</taxon>
        <taxon>Actinomycetes</taxon>
        <taxon>Micrococcales</taxon>
        <taxon>Micrococcaceae</taxon>
        <taxon>Arthrobacter</taxon>
    </lineage>
</organism>
<evidence type="ECO:0000256" key="4">
    <source>
        <dbReference type="ARBA" id="ARBA00023125"/>
    </source>
</evidence>
<dbReference type="InterPro" id="IPR007627">
    <property type="entry name" value="RNA_pol_sigma70_r2"/>
</dbReference>
<evidence type="ECO:0000313" key="9">
    <source>
        <dbReference type="EMBL" id="GAA1905251.1"/>
    </source>
</evidence>
<comment type="caution">
    <text evidence="9">The sequence shown here is derived from an EMBL/GenBank/DDBJ whole genome shotgun (WGS) entry which is preliminary data.</text>
</comment>
<dbReference type="Gene3D" id="1.10.10.10">
    <property type="entry name" value="Winged helix-like DNA-binding domain superfamily/Winged helix DNA-binding domain"/>
    <property type="match status" value="1"/>
</dbReference>
<dbReference type="Proteomes" id="UP001500784">
    <property type="component" value="Unassembled WGS sequence"/>
</dbReference>
<dbReference type="CDD" id="cd06171">
    <property type="entry name" value="Sigma70_r4"/>
    <property type="match status" value="1"/>
</dbReference>
<evidence type="ECO:0000256" key="1">
    <source>
        <dbReference type="ARBA" id="ARBA00010641"/>
    </source>
</evidence>
<keyword evidence="10" id="KW-1185">Reference proteome</keyword>
<dbReference type="Pfam" id="PF04542">
    <property type="entry name" value="Sigma70_r2"/>
    <property type="match status" value="1"/>
</dbReference>
<sequence>MADPLTEPMVSAARENNPAALRAVYESLAPAVLGYLRSKGCEDPEALTQDVFLTVFSKISTVTGGPSGLRTFAFSVAHARVVDEHRRRERQPAPAPYDPQLDTRSTDSAEDTVLESGLVAAQMLDGLTGPQREVLLLRVVADLSLEESAQIMGKTVNTVKQLQRRALLALREQIAGKEAAEDEQHVQQPQ</sequence>
<keyword evidence="4" id="KW-0238">DNA-binding</keyword>
<keyword evidence="5" id="KW-0804">Transcription</keyword>
<accession>A0ABN2NYB3</accession>
<feature type="region of interest" description="Disordered" evidence="6">
    <location>
        <begin position="85"/>
        <end position="110"/>
    </location>
</feature>
<evidence type="ECO:0000259" key="8">
    <source>
        <dbReference type="Pfam" id="PF04545"/>
    </source>
</evidence>
<dbReference type="InterPro" id="IPR013324">
    <property type="entry name" value="RNA_pol_sigma_r3/r4-like"/>
</dbReference>
<dbReference type="EMBL" id="BAAALV010000002">
    <property type="protein sequence ID" value="GAA1905251.1"/>
    <property type="molecule type" value="Genomic_DNA"/>
</dbReference>
<evidence type="ECO:0000256" key="6">
    <source>
        <dbReference type="SAM" id="MobiDB-lite"/>
    </source>
</evidence>
<dbReference type="InterPro" id="IPR014284">
    <property type="entry name" value="RNA_pol_sigma-70_dom"/>
</dbReference>
<dbReference type="Gene3D" id="1.10.1740.10">
    <property type="match status" value="1"/>
</dbReference>
<evidence type="ECO:0000313" key="10">
    <source>
        <dbReference type="Proteomes" id="UP001500784"/>
    </source>
</evidence>
<dbReference type="Pfam" id="PF04545">
    <property type="entry name" value="Sigma70_r4"/>
    <property type="match status" value="1"/>
</dbReference>
<evidence type="ECO:0000256" key="2">
    <source>
        <dbReference type="ARBA" id="ARBA00023015"/>
    </source>
</evidence>
<keyword evidence="2" id="KW-0805">Transcription regulation</keyword>
<comment type="similarity">
    <text evidence="1">Belongs to the sigma-70 factor family. ECF subfamily.</text>
</comment>
<protein>
    <submittedName>
        <fullName evidence="9">Sigma-70 family RNA polymerase sigma factor</fullName>
    </submittedName>
</protein>
<name>A0ABN2NYB3_9MICC</name>
<dbReference type="PANTHER" id="PTHR43133">
    <property type="entry name" value="RNA POLYMERASE ECF-TYPE SIGMA FACTO"/>
    <property type="match status" value="1"/>
</dbReference>
<evidence type="ECO:0000256" key="3">
    <source>
        <dbReference type="ARBA" id="ARBA00023082"/>
    </source>
</evidence>
<dbReference type="InterPro" id="IPR039425">
    <property type="entry name" value="RNA_pol_sigma-70-like"/>
</dbReference>
<dbReference type="SUPFAM" id="SSF88946">
    <property type="entry name" value="Sigma2 domain of RNA polymerase sigma factors"/>
    <property type="match status" value="1"/>
</dbReference>
<dbReference type="RefSeq" id="WP_211372307.1">
    <property type="nucleotide sequence ID" value="NZ_BAAALV010000002.1"/>
</dbReference>
<dbReference type="InterPro" id="IPR013325">
    <property type="entry name" value="RNA_pol_sigma_r2"/>
</dbReference>
<dbReference type="NCBIfam" id="TIGR02937">
    <property type="entry name" value="sigma70-ECF"/>
    <property type="match status" value="1"/>
</dbReference>
<evidence type="ECO:0000259" key="7">
    <source>
        <dbReference type="Pfam" id="PF04542"/>
    </source>
</evidence>
<feature type="domain" description="RNA polymerase sigma-70 region 4" evidence="8">
    <location>
        <begin position="124"/>
        <end position="172"/>
    </location>
</feature>
<proteinExistence type="inferred from homology"/>